<sequence>MGDAQVVLHQLASRSMHDAYAGAILREACVMLESLSRVRFVYTHREANRVMHFVAQQALRYPGIHSVLHDFSFFV</sequence>
<dbReference type="GO" id="GO:0004523">
    <property type="term" value="F:RNA-DNA hybrid ribonuclease activity"/>
    <property type="evidence" value="ECO:0007669"/>
    <property type="project" value="InterPro"/>
</dbReference>
<gene>
    <name evidence="2" type="ORF">LTRI10_LOCUS25628</name>
</gene>
<proteinExistence type="predicted"/>
<evidence type="ECO:0000313" key="3">
    <source>
        <dbReference type="Proteomes" id="UP001497516"/>
    </source>
</evidence>
<feature type="domain" description="RNase H type-1" evidence="1">
    <location>
        <begin position="2"/>
        <end position="58"/>
    </location>
</feature>
<name>A0AAV2EFE7_9ROSI</name>
<dbReference type="AlphaFoldDB" id="A0AAV2EFE7"/>
<organism evidence="2 3">
    <name type="scientific">Linum trigynum</name>
    <dbReference type="NCBI Taxonomy" id="586398"/>
    <lineage>
        <taxon>Eukaryota</taxon>
        <taxon>Viridiplantae</taxon>
        <taxon>Streptophyta</taxon>
        <taxon>Embryophyta</taxon>
        <taxon>Tracheophyta</taxon>
        <taxon>Spermatophyta</taxon>
        <taxon>Magnoliopsida</taxon>
        <taxon>eudicotyledons</taxon>
        <taxon>Gunneridae</taxon>
        <taxon>Pentapetalae</taxon>
        <taxon>rosids</taxon>
        <taxon>fabids</taxon>
        <taxon>Malpighiales</taxon>
        <taxon>Linaceae</taxon>
        <taxon>Linum</taxon>
    </lineage>
</organism>
<dbReference type="InterPro" id="IPR002156">
    <property type="entry name" value="RNaseH_domain"/>
</dbReference>
<dbReference type="Pfam" id="PF13456">
    <property type="entry name" value="RVT_3"/>
    <property type="match status" value="1"/>
</dbReference>
<dbReference type="EMBL" id="OZ034817">
    <property type="protein sequence ID" value="CAL1384422.1"/>
    <property type="molecule type" value="Genomic_DNA"/>
</dbReference>
<evidence type="ECO:0000259" key="1">
    <source>
        <dbReference type="Pfam" id="PF13456"/>
    </source>
</evidence>
<evidence type="ECO:0000313" key="2">
    <source>
        <dbReference type="EMBL" id="CAL1384422.1"/>
    </source>
</evidence>
<accession>A0AAV2EFE7</accession>
<dbReference type="Proteomes" id="UP001497516">
    <property type="component" value="Chromosome 4"/>
</dbReference>
<protein>
    <recommendedName>
        <fullName evidence="1">RNase H type-1 domain-containing protein</fullName>
    </recommendedName>
</protein>
<dbReference type="GO" id="GO:0003676">
    <property type="term" value="F:nucleic acid binding"/>
    <property type="evidence" value="ECO:0007669"/>
    <property type="project" value="InterPro"/>
</dbReference>
<keyword evidence="3" id="KW-1185">Reference proteome</keyword>
<reference evidence="2 3" key="1">
    <citation type="submission" date="2024-04" db="EMBL/GenBank/DDBJ databases">
        <authorList>
            <person name="Fracassetti M."/>
        </authorList>
    </citation>
    <scope>NUCLEOTIDE SEQUENCE [LARGE SCALE GENOMIC DNA]</scope>
</reference>